<gene>
    <name evidence="1" type="ORF">SOASR032_10230</name>
</gene>
<evidence type="ECO:0000313" key="2">
    <source>
        <dbReference type="Proteomes" id="UP001059610"/>
    </source>
</evidence>
<evidence type="ECO:0000313" key="1">
    <source>
        <dbReference type="EMBL" id="GKX62454.1"/>
    </source>
</evidence>
<reference evidence="1" key="1">
    <citation type="submission" date="2022-06" db="EMBL/GenBank/DDBJ databases">
        <title>Draft genome sequences of Pragia fontium str. JCM24417.</title>
        <authorList>
            <person name="Wakabayashi Y."/>
            <person name="Kojima K."/>
        </authorList>
    </citation>
    <scope>NUCLEOTIDE SEQUENCE</scope>
    <source>
        <strain evidence="1">JCM 24417</strain>
    </source>
</reference>
<dbReference type="InterPro" id="IPR020489">
    <property type="entry name" value="Uncharacterised_YejG"/>
</dbReference>
<evidence type="ECO:0008006" key="3">
    <source>
        <dbReference type="Google" id="ProtNLM"/>
    </source>
</evidence>
<accession>A0ABQ5LFX9</accession>
<dbReference type="EMBL" id="BRLJ01000002">
    <property type="protein sequence ID" value="GKX62454.1"/>
    <property type="molecule type" value="Genomic_DNA"/>
</dbReference>
<dbReference type="Pfam" id="PF13989">
    <property type="entry name" value="YejG"/>
    <property type="match status" value="1"/>
</dbReference>
<organism evidence="1 2">
    <name type="scientific">Pragia fontium</name>
    <dbReference type="NCBI Taxonomy" id="82985"/>
    <lineage>
        <taxon>Bacteria</taxon>
        <taxon>Pseudomonadati</taxon>
        <taxon>Pseudomonadota</taxon>
        <taxon>Gammaproteobacteria</taxon>
        <taxon>Enterobacterales</taxon>
        <taxon>Budviciaceae</taxon>
        <taxon>Pragia</taxon>
    </lineage>
</organism>
<keyword evidence="2" id="KW-1185">Reference proteome</keyword>
<protein>
    <recommendedName>
        <fullName evidence="3">Cytoplasmic protein</fullName>
    </recommendedName>
</protein>
<name>A0ABQ5LFX9_9GAMM</name>
<proteinExistence type="predicted"/>
<sequence length="119" mass="13195">MDFMKLSVLQRLPQFYHWYAGEVGSRVEPTELPEVFDDGMGNNGNLIGLKLLGYPSAHSWEVMGKISQYLNGINIQNSVIEVDGEPCLFVNSNDEAIALGYLKNLGVAIADFIPLQPHN</sequence>
<dbReference type="Proteomes" id="UP001059610">
    <property type="component" value="Unassembled WGS sequence"/>
</dbReference>
<comment type="caution">
    <text evidence="1">The sequence shown here is derived from an EMBL/GenBank/DDBJ whole genome shotgun (WGS) entry which is preliminary data.</text>
</comment>